<dbReference type="RefSeq" id="WP_025277857.1">
    <property type="nucleotide sequence ID" value="NZ_CAKMIC010000018.1"/>
</dbReference>
<dbReference type="GeneID" id="90528496"/>
<reference evidence="1" key="2">
    <citation type="submission" date="2021-09" db="EMBL/GenBank/DDBJ databases">
        <authorList>
            <person name="Gilroy R."/>
        </authorList>
    </citation>
    <scope>NUCLEOTIDE SEQUENCE</scope>
    <source>
        <strain evidence="1">CHK121-7720</strain>
    </source>
</reference>
<sequence length="75" mass="8872">MEPYLRAVTAEDLYDQELLLIAEKMDDLQRLVCQLREKGFSDEDISEKLNVPLYRIQKRLNLVEADLLQILQYTT</sequence>
<name>A0A921SUP7_9BACT</name>
<reference evidence="1" key="1">
    <citation type="journal article" date="2021" name="PeerJ">
        <title>Extensive microbial diversity within the chicken gut microbiome revealed by metagenomics and culture.</title>
        <authorList>
            <person name="Gilroy R."/>
            <person name="Ravi A."/>
            <person name="Getino M."/>
            <person name="Pursley I."/>
            <person name="Horton D.L."/>
            <person name="Alikhan N.F."/>
            <person name="Baker D."/>
            <person name="Gharbi K."/>
            <person name="Hall N."/>
            <person name="Watson M."/>
            <person name="Adriaenssens E.M."/>
            <person name="Foster-Nyarko E."/>
            <person name="Jarju S."/>
            <person name="Secka A."/>
            <person name="Antonio M."/>
            <person name="Oren A."/>
            <person name="Chaudhuri R.R."/>
            <person name="La Ragione R."/>
            <person name="Hildebrand F."/>
            <person name="Pallen M.J."/>
        </authorList>
    </citation>
    <scope>NUCLEOTIDE SEQUENCE</scope>
    <source>
        <strain evidence="1">CHK121-7720</strain>
    </source>
</reference>
<dbReference type="AlphaFoldDB" id="A0A921SUP7"/>
<protein>
    <submittedName>
        <fullName evidence="1">Uncharacterized protein</fullName>
    </submittedName>
</protein>
<accession>A0A921SUP7</accession>
<dbReference type="EMBL" id="DYUD01000012">
    <property type="protein sequence ID" value="HJG88524.1"/>
    <property type="molecule type" value="Genomic_DNA"/>
</dbReference>
<evidence type="ECO:0000313" key="2">
    <source>
        <dbReference type="Proteomes" id="UP000757103"/>
    </source>
</evidence>
<comment type="caution">
    <text evidence="1">The sequence shown here is derived from an EMBL/GenBank/DDBJ whole genome shotgun (WGS) entry which is preliminary data.</text>
</comment>
<evidence type="ECO:0000313" key="1">
    <source>
        <dbReference type="EMBL" id="HJG88524.1"/>
    </source>
</evidence>
<dbReference type="Proteomes" id="UP000757103">
    <property type="component" value="Unassembled WGS sequence"/>
</dbReference>
<gene>
    <name evidence="1" type="ORF">K8U91_03470</name>
</gene>
<organism evidence="1 2">
    <name type="scientific">Barnesiella viscericola</name>
    <dbReference type="NCBI Taxonomy" id="397865"/>
    <lineage>
        <taxon>Bacteria</taxon>
        <taxon>Pseudomonadati</taxon>
        <taxon>Bacteroidota</taxon>
        <taxon>Bacteroidia</taxon>
        <taxon>Bacteroidales</taxon>
        <taxon>Barnesiellaceae</taxon>
        <taxon>Barnesiella</taxon>
    </lineage>
</organism>
<proteinExistence type="predicted"/>